<evidence type="ECO:0000256" key="6">
    <source>
        <dbReference type="SAM" id="Phobius"/>
    </source>
</evidence>
<accession>A0A4P6JK17</accession>
<dbReference type="GO" id="GO:0022857">
    <property type="term" value="F:transmembrane transporter activity"/>
    <property type="evidence" value="ECO:0007669"/>
    <property type="project" value="TreeGrafter"/>
</dbReference>
<protein>
    <submittedName>
        <fullName evidence="7">MFS transporter</fullName>
    </submittedName>
</protein>
<comment type="subcellular location">
    <subcellularLocation>
        <location evidence="1">Cell membrane</location>
        <topology evidence="1">Multi-pass membrane protein</topology>
    </subcellularLocation>
</comment>
<evidence type="ECO:0000256" key="2">
    <source>
        <dbReference type="ARBA" id="ARBA00022475"/>
    </source>
</evidence>
<dbReference type="EMBL" id="CP035758">
    <property type="protein sequence ID" value="QBD75300.1"/>
    <property type="molecule type" value="Genomic_DNA"/>
</dbReference>
<evidence type="ECO:0000313" key="7">
    <source>
        <dbReference type="EMBL" id="QBD75300.1"/>
    </source>
</evidence>
<dbReference type="AlphaFoldDB" id="A0A4P6JK17"/>
<dbReference type="InterPro" id="IPR036259">
    <property type="entry name" value="MFS_trans_sf"/>
</dbReference>
<proteinExistence type="predicted"/>
<feature type="transmembrane region" description="Helical" evidence="6">
    <location>
        <begin position="7"/>
        <end position="29"/>
    </location>
</feature>
<keyword evidence="8" id="KW-1185">Reference proteome</keyword>
<organism evidence="7 8">
    <name type="scientific">Ktedonosporobacter rubrisoli</name>
    <dbReference type="NCBI Taxonomy" id="2509675"/>
    <lineage>
        <taxon>Bacteria</taxon>
        <taxon>Bacillati</taxon>
        <taxon>Chloroflexota</taxon>
        <taxon>Ktedonobacteria</taxon>
        <taxon>Ktedonobacterales</taxon>
        <taxon>Ktedonosporobacteraceae</taxon>
        <taxon>Ktedonosporobacter</taxon>
    </lineage>
</organism>
<dbReference type="Proteomes" id="UP000290365">
    <property type="component" value="Chromosome"/>
</dbReference>
<dbReference type="OrthoDB" id="9788453at2"/>
<feature type="transmembrane region" description="Helical" evidence="6">
    <location>
        <begin position="71"/>
        <end position="104"/>
    </location>
</feature>
<gene>
    <name evidence="7" type="ORF">EPA93_04515</name>
</gene>
<dbReference type="InterPro" id="IPR050189">
    <property type="entry name" value="MFS_Efflux_Transporters"/>
</dbReference>
<evidence type="ECO:0000256" key="1">
    <source>
        <dbReference type="ARBA" id="ARBA00004651"/>
    </source>
</evidence>
<evidence type="ECO:0000256" key="4">
    <source>
        <dbReference type="ARBA" id="ARBA00022989"/>
    </source>
</evidence>
<dbReference type="GO" id="GO:0005886">
    <property type="term" value="C:plasma membrane"/>
    <property type="evidence" value="ECO:0007669"/>
    <property type="project" value="UniProtKB-SubCell"/>
</dbReference>
<sequence length="126" mass="14221">MKEPRLVLALLPALLWNLGIYIVYTYVALLLQHNLNITDVSLFLLIFGLGPMLGNWICGVVIDRIGSTRPIFFFLVAVLVLEPLLMLTTHSMIGAFVTLFVWGLSYQCSSRHSNIVCCNWHPSIQM</sequence>
<dbReference type="Gene3D" id="1.20.1250.20">
    <property type="entry name" value="MFS general substrate transporter like domains"/>
    <property type="match status" value="1"/>
</dbReference>
<reference evidence="7 8" key="1">
    <citation type="submission" date="2019-01" db="EMBL/GenBank/DDBJ databases">
        <title>Ktedonosporobacter rubrisoli SCAWS-G2.</title>
        <authorList>
            <person name="Huang Y."/>
            <person name="Yan B."/>
        </authorList>
    </citation>
    <scope>NUCLEOTIDE SEQUENCE [LARGE SCALE GENOMIC DNA]</scope>
    <source>
        <strain evidence="7 8">SCAWS-G2</strain>
    </source>
</reference>
<keyword evidence="5 6" id="KW-0472">Membrane</keyword>
<keyword evidence="2" id="KW-1003">Cell membrane</keyword>
<evidence type="ECO:0000256" key="3">
    <source>
        <dbReference type="ARBA" id="ARBA00022692"/>
    </source>
</evidence>
<dbReference type="RefSeq" id="WP_129885899.1">
    <property type="nucleotide sequence ID" value="NZ_CP035758.1"/>
</dbReference>
<keyword evidence="3 6" id="KW-0812">Transmembrane</keyword>
<evidence type="ECO:0000313" key="8">
    <source>
        <dbReference type="Proteomes" id="UP000290365"/>
    </source>
</evidence>
<keyword evidence="4 6" id="KW-1133">Transmembrane helix</keyword>
<feature type="transmembrane region" description="Helical" evidence="6">
    <location>
        <begin position="41"/>
        <end position="62"/>
    </location>
</feature>
<dbReference type="PANTHER" id="PTHR43124:SF10">
    <property type="entry name" value="PURINE EFFLUX PUMP PBUE"/>
    <property type="match status" value="1"/>
</dbReference>
<dbReference type="PANTHER" id="PTHR43124">
    <property type="entry name" value="PURINE EFFLUX PUMP PBUE"/>
    <property type="match status" value="1"/>
</dbReference>
<evidence type="ECO:0000256" key="5">
    <source>
        <dbReference type="ARBA" id="ARBA00023136"/>
    </source>
</evidence>
<dbReference type="KEGG" id="kbs:EPA93_04515"/>
<dbReference type="SUPFAM" id="SSF103473">
    <property type="entry name" value="MFS general substrate transporter"/>
    <property type="match status" value="1"/>
</dbReference>
<name>A0A4P6JK17_KTERU</name>